<dbReference type="InterPro" id="IPR021352">
    <property type="entry name" value="DUF2971"/>
</dbReference>
<keyword evidence="2" id="KW-1185">Reference proteome</keyword>
<sequence>MPFEGAKMLLENMTIMAKSPTEFNDPYDCDLELLDFSSALKDRTRKSIPDFNSKLSTSENHRKIDLESLTDDKVIEIYKNYAFPNFAKTIGVSCFSEKGDNSLMWSHYTRSHKGVCIGFDLTKLYFSLRDLKKDQLALIQVKYTDTFKSLDYFEDYNASIYHWISTKSDIWSYEEEVRILFQT</sequence>
<comment type="caution">
    <text evidence="1">The sequence shown here is derived from an EMBL/GenBank/DDBJ whole genome shotgun (WGS) entry which is preliminary data.</text>
</comment>
<dbReference type="Pfam" id="PF11185">
    <property type="entry name" value="DUF2971"/>
    <property type="match status" value="1"/>
</dbReference>
<organism evidence="1 2">
    <name type="scientific">Leeuwenhoekiella parthenopeia</name>
    <dbReference type="NCBI Taxonomy" id="2890320"/>
    <lineage>
        <taxon>Bacteria</taxon>
        <taxon>Pseudomonadati</taxon>
        <taxon>Bacteroidota</taxon>
        <taxon>Flavobacteriia</taxon>
        <taxon>Flavobacteriales</taxon>
        <taxon>Flavobacteriaceae</taxon>
        <taxon>Leeuwenhoekiella</taxon>
    </lineage>
</organism>
<gene>
    <name evidence="1" type="ORF">LLW17_16975</name>
</gene>
<dbReference type="RefSeq" id="WP_228231482.1">
    <property type="nucleotide sequence ID" value="NZ_JAJGMW010000029.1"/>
</dbReference>
<name>A0ABS8GXP1_9FLAO</name>
<accession>A0ABS8GXP1</accession>
<proteinExistence type="predicted"/>
<dbReference type="EMBL" id="JAJGMW010000029">
    <property type="protein sequence ID" value="MCC4214420.1"/>
    <property type="molecule type" value="Genomic_DNA"/>
</dbReference>
<reference evidence="1 2" key="1">
    <citation type="submission" date="2021-11" db="EMBL/GenBank/DDBJ databases">
        <title>Seasonal and diel survey of microbial diversity of the Tyrrhenian coast.</title>
        <authorList>
            <person name="Gattoni G."/>
            <person name="Corral P."/>
        </authorList>
    </citation>
    <scope>NUCLEOTIDE SEQUENCE [LARGE SCALE GENOMIC DNA]</scope>
    <source>
        <strain evidence="1 2">Mr9</strain>
    </source>
</reference>
<evidence type="ECO:0000313" key="2">
    <source>
        <dbReference type="Proteomes" id="UP001197770"/>
    </source>
</evidence>
<protein>
    <submittedName>
        <fullName evidence="1">DUF2971 domain-containing protein</fullName>
    </submittedName>
</protein>
<evidence type="ECO:0000313" key="1">
    <source>
        <dbReference type="EMBL" id="MCC4214420.1"/>
    </source>
</evidence>
<dbReference type="Proteomes" id="UP001197770">
    <property type="component" value="Unassembled WGS sequence"/>
</dbReference>